<evidence type="ECO:0000313" key="6">
    <source>
        <dbReference type="Proteomes" id="UP000595847"/>
    </source>
</evidence>
<dbReference type="Proteomes" id="UP000595847">
    <property type="component" value="Chromosome"/>
</dbReference>
<evidence type="ECO:0008006" key="8">
    <source>
        <dbReference type="Google" id="ProtNLM"/>
    </source>
</evidence>
<reference evidence="4 6" key="1">
    <citation type="submission" date="2020-12" db="EMBL/GenBank/DDBJ databases">
        <title>strain FJAT-54423T represents a novel species of the genus Brevibacillus.</title>
        <authorList>
            <person name="Tang R."/>
        </authorList>
    </citation>
    <scope>NUCLEOTIDE SEQUENCE [LARGE SCALE GENOMIC DNA]</scope>
    <source>
        <strain evidence="4 6">FJAT-54423</strain>
    </source>
</reference>
<keyword evidence="7" id="KW-1185">Reference proteome</keyword>
<dbReference type="InterPro" id="IPR003137">
    <property type="entry name" value="PA_domain"/>
</dbReference>
<dbReference type="KEGG" id="bcop:JD108_13325"/>
<evidence type="ECO:0000313" key="4">
    <source>
        <dbReference type="EMBL" id="QQE72918.1"/>
    </source>
</evidence>
<evidence type="ECO:0000313" key="7">
    <source>
        <dbReference type="Proteomes" id="UP000677234"/>
    </source>
</evidence>
<protein>
    <recommendedName>
        <fullName evidence="8">M28 family peptidase</fullName>
    </recommendedName>
</protein>
<dbReference type="Pfam" id="PF02225">
    <property type="entry name" value="PA"/>
    <property type="match status" value="1"/>
</dbReference>
<dbReference type="InterPro" id="IPR046450">
    <property type="entry name" value="PA_dom_sf"/>
</dbReference>
<feature type="domain" description="PA" evidence="2">
    <location>
        <begin position="121"/>
        <end position="203"/>
    </location>
</feature>
<name>A0A7T5EHZ0_9BACL</name>
<feature type="signal peptide" evidence="1">
    <location>
        <begin position="1"/>
        <end position="25"/>
    </location>
</feature>
<evidence type="ECO:0000259" key="2">
    <source>
        <dbReference type="Pfam" id="PF02225"/>
    </source>
</evidence>
<dbReference type="Proteomes" id="UP000677234">
    <property type="component" value="Chromosome"/>
</dbReference>
<dbReference type="SUPFAM" id="SSF52025">
    <property type="entry name" value="PA domain"/>
    <property type="match status" value="1"/>
</dbReference>
<sequence length="404" mass="42888">MSRGKRTLIGLTIACGLLALSPGYAALAAGEQADPERLMEHVEKLVSSPRVPATESEFQAVVYLEEWLRIYGYATVLQPFSYYVYTEPTEAALQIGDLAKSAETIRTIPVTFSQNGEATGEMIDASGWKPADYALKGAQGHILLISDDTVPTAEKVRHAAAAGAKGVIWIQTQSAAGYKPSLPGPLDFGVPVVAVALEEGRKLAKRVQAGERAQARIKVTGASMMKKTSYNLRTGEMPAGSNQAAHGNLILVLAHHDADAAAADKIGDAAGAALLLETARLWSLHADNKAADIRFVSLGAASDGDRGLAEFLQTLTPAEKQRVTAVFYLDGRVRAADRPLAGAGLDGRLRAAFSHAATYTDLLNPAEEKTAKSGHRNLPGEQLALAADEVLRMLEEVGERGKNP</sequence>
<dbReference type="SUPFAM" id="SSF53187">
    <property type="entry name" value="Zn-dependent exopeptidases"/>
    <property type="match status" value="1"/>
</dbReference>
<feature type="chain" id="PRO_5039499005" description="M28 family peptidase" evidence="1">
    <location>
        <begin position="26"/>
        <end position="404"/>
    </location>
</feature>
<dbReference type="RefSeq" id="WP_198826550.1">
    <property type="nucleotide sequence ID" value="NZ_CP066308.1"/>
</dbReference>
<dbReference type="InterPro" id="IPR007484">
    <property type="entry name" value="Peptidase_M28"/>
</dbReference>
<organism evidence="4 6">
    <name type="scientific">Brevibacillus composti</name>
    <dbReference type="NCBI Taxonomy" id="2796470"/>
    <lineage>
        <taxon>Bacteria</taxon>
        <taxon>Bacillati</taxon>
        <taxon>Bacillota</taxon>
        <taxon>Bacilli</taxon>
        <taxon>Bacillales</taxon>
        <taxon>Paenibacillaceae</taxon>
        <taxon>Brevibacillus</taxon>
    </lineage>
</organism>
<evidence type="ECO:0000313" key="5">
    <source>
        <dbReference type="EMBL" id="QUO39996.1"/>
    </source>
</evidence>
<keyword evidence="1" id="KW-0732">Signal</keyword>
<dbReference type="Pfam" id="PF04389">
    <property type="entry name" value="Peptidase_M28"/>
    <property type="match status" value="1"/>
</dbReference>
<dbReference type="EMBL" id="CP066308">
    <property type="protein sequence ID" value="QQE72918.1"/>
    <property type="molecule type" value="Genomic_DNA"/>
</dbReference>
<evidence type="ECO:0000259" key="3">
    <source>
        <dbReference type="Pfam" id="PF04389"/>
    </source>
</evidence>
<evidence type="ECO:0000256" key="1">
    <source>
        <dbReference type="SAM" id="SignalP"/>
    </source>
</evidence>
<dbReference type="Gene3D" id="3.40.630.10">
    <property type="entry name" value="Zn peptidases"/>
    <property type="match status" value="1"/>
</dbReference>
<proteinExistence type="predicted"/>
<dbReference type="EMBL" id="CP073708">
    <property type="protein sequence ID" value="QUO39996.1"/>
    <property type="molecule type" value="Genomic_DNA"/>
</dbReference>
<feature type="domain" description="Peptidase M28" evidence="3">
    <location>
        <begin position="245"/>
        <end position="341"/>
    </location>
</feature>
<dbReference type="Gene3D" id="3.50.30.30">
    <property type="match status" value="1"/>
</dbReference>
<gene>
    <name evidence="4" type="ORF">JD108_13325</name>
    <name evidence="5" type="ORF">KDJ56_13270</name>
</gene>
<reference evidence="5" key="2">
    <citation type="submission" date="2021-04" db="EMBL/GenBank/DDBJ databases">
        <title>Brevibacillus composti FJAT-54423, complete genome.</title>
        <authorList>
            <person name="Tang R."/>
        </authorList>
    </citation>
    <scope>NUCLEOTIDE SEQUENCE</scope>
    <source>
        <strain evidence="5">FJAT-54424</strain>
    </source>
</reference>
<dbReference type="AlphaFoldDB" id="A0A7T5EHZ0"/>
<accession>A0A7T5EHZ0</accession>